<dbReference type="PANTHER" id="PTHR38402:SF1">
    <property type="entry name" value="MITOCHONDRIAL OUTER MEMBRANE PROTEIN OM14"/>
    <property type="match status" value="1"/>
</dbReference>
<gene>
    <name evidence="3" type="ORF">Q9L58_008064</name>
</gene>
<evidence type="ECO:0008006" key="5">
    <source>
        <dbReference type="Google" id="ProtNLM"/>
    </source>
</evidence>
<feature type="transmembrane region" description="Helical" evidence="2">
    <location>
        <begin position="122"/>
        <end position="142"/>
    </location>
</feature>
<evidence type="ECO:0000313" key="4">
    <source>
        <dbReference type="Proteomes" id="UP001447188"/>
    </source>
</evidence>
<dbReference type="InterPro" id="IPR039454">
    <property type="entry name" value="OM14"/>
</dbReference>
<comment type="caution">
    <text evidence="3">The sequence shown here is derived from an EMBL/GenBank/DDBJ whole genome shotgun (WGS) entry which is preliminary data.</text>
</comment>
<organism evidence="3 4">
    <name type="scientific">Discina gigas</name>
    <dbReference type="NCBI Taxonomy" id="1032678"/>
    <lineage>
        <taxon>Eukaryota</taxon>
        <taxon>Fungi</taxon>
        <taxon>Dikarya</taxon>
        <taxon>Ascomycota</taxon>
        <taxon>Pezizomycotina</taxon>
        <taxon>Pezizomycetes</taxon>
        <taxon>Pezizales</taxon>
        <taxon>Discinaceae</taxon>
        <taxon>Discina</taxon>
    </lineage>
</organism>
<evidence type="ECO:0000313" key="3">
    <source>
        <dbReference type="EMBL" id="KAL0633054.1"/>
    </source>
</evidence>
<sequence>MSSWAQVAASGPPQSEEEVRREMRLSLLEKNEITRANPVNEVIPIDSSIGSLIDVDSGVSVVDSDFLDKEVKTETQAYRLKLEAEAAERAAKKVKEVSKKQRKTDKTPGPSSSLASQFQNPIVLANAITVAAVSAVLGFTGFKKHQAGQLSWKVVGLGSAFVAAFGTADYFLSSYLFKKYPPRK</sequence>
<feature type="transmembrane region" description="Helical" evidence="2">
    <location>
        <begin position="154"/>
        <end position="177"/>
    </location>
</feature>
<feature type="region of interest" description="Disordered" evidence="1">
    <location>
        <begin position="93"/>
        <end position="115"/>
    </location>
</feature>
<dbReference type="PANTHER" id="PTHR38402">
    <property type="entry name" value="MITOCHONDRIAL OUTER MEMBRANE PROTEIN OM14"/>
    <property type="match status" value="1"/>
</dbReference>
<name>A0ABR3GAS8_9PEZI</name>
<keyword evidence="2" id="KW-0812">Transmembrane</keyword>
<evidence type="ECO:0000256" key="2">
    <source>
        <dbReference type="SAM" id="Phobius"/>
    </source>
</evidence>
<reference evidence="3 4" key="1">
    <citation type="submission" date="2024-02" db="EMBL/GenBank/DDBJ databases">
        <title>Discinaceae phylogenomics.</title>
        <authorList>
            <person name="Dirks A.C."/>
            <person name="James T.Y."/>
        </authorList>
    </citation>
    <scope>NUCLEOTIDE SEQUENCE [LARGE SCALE GENOMIC DNA]</scope>
    <source>
        <strain evidence="3 4">ACD0624</strain>
    </source>
</reference>
<feature type="region of interest" description="Disordered" evidence="1">
    <location>
        <begin position="1"/>
        <end position="21"/>
    </location>
</feature>
<keyword evidence="4" id="KW-1185">Reference proteome</keyword>
<accession>A0ABR3GAS8</accession>
<evidence type="ECO:0000256" key="1">
    <source>
        <dbReference type="SAM" id="MobiDB-lite"/>
    </source>
</evidence>
<dbReference type="Proteomes" id="UP001447188">
    <property type="component" value="Unassembled WGS sequence"/>
</dbReference>
<protein>
    <recommendedName>
        <fullName evidence="5">Mitochondrial outer membrane protein OM14 C-terminal domain-containing protein</fullName>
    </recommendedName>
</protein>
<dbReference type="EMBL" id="JBBBZM010000139">
    <property type="protein sequence ID" value="KAL0633054.1"/>
    <property type="molecule type" value="Genomic_DNA"/>
</dbReference>
<keyword evidence="2" id="KW-1133">Transmembrane helix</keyword>
<proteinExistence type="predicted"/>
<keyword evidence="2" id="KW-0472">Membrane</keyword>